<dbReference type="Pfam" id="PF07727">
    <property type="entry name" value="RVT_2"/>
    <property type="match status" value="1"/>
</dbReference>
<feature type="domain" description="Reverse transcriptase Ty1/copia-type" evidence="1">
    <location>
        <begin position="515"/>
        <end position="559"/>
    </location>
</feature>
<protein>
    <submittedName>
        <fullName evidence="3">Zinc finger, CCHC-type containing protein</fullName>
    </submittedName>
</protein>
<proteinExistence type="predicted"/>
<evidence type="ECO:0000313" key="4">
    <source>
        <dbReference type="Proteomes" id="UP001151760"/>
    </source>
</evidence>
<dbReference type="EMBL" id="BQNB010013888">
    <property type="protein sequence ID" value="GJT21430.1"/>
    <property type="molecule type" value="Genomic_DNA"/>
</dbReference>
<dbReference type="InterPro" id="IPR057670">
    <property type="entry name" value="SH3_retrovirus"/>
</dbReference>
<reference evidence="3" key="1">
    <citation type="journal article" date="2022" name="Int. J. Mol. Sci.">
        <title>Draft Genome of Tanacetum Coccineum: Genomic Comparison of Closely Related Tanacetum-Family Plants.</title>
        <authorList>
            <person name="Yamashiro T."/>
            <person name="Shiraishi A."/>
            <person name="Nakayama K."/>
            <person name="Satake H."/>
        </authorList>
    </citation>
    <scope>NUCLEOTIDE SEQUENCE</scope>
</reference>
<name>A0ABQ5C2Q9_9ASTR</name>
<organism evidence="3 4">
    <name type="scientific">Tanacetum coccineum</name>
    <dbReference type="NCBI Taxonomy" id="301880"/>
    <lineage>
        <taxon>Eukaryota</taxon>
        <taxon>Viridiplantae</taxon>
        <taxon>Streptophyta</taxon>
        <taxon>Embryophyta</taxon>
        <taxon>Tracheophyta</taxon>
        <taxon>Spermatophyta</taxon>
        <taxon>Magnoliopsida</taxon>
        <taxon>eudicotyledons</taxon>
        <taxon>Gunneridae</taxon>
        <taxon>Pentapetalae</taxon>
        <taxon>asterids</taxon>
        <taxon>campanulids</taxon>
        <taxon>Asterales</taxon>
        <taxon>Asteraceae</taxon>
        <taxon>Asteroideae</taxon>
        <taxon>Anthemideae</taxon>
        <taxon>Anthemidinae</taxon>
        <taxon>Tanacetum</taxon>
    </lineage>
</organism>
<dbReference type="Pfam" id="PF25597">
    <property type="entry name" value="SH3_retrovirus"/>
    <property type="match status" value="1"/>
</dbReference>
<sequence>MGDENLICTLGDYSKPSHEGYRNTIELPEGNNVVPLRSDTIRLVQNGCSFHGFWFEDPNQHLKDFLKLVDSLDLDQDPSPHGRILLLVSLHNSFHREGLQNSEMTSLCCNNIKESLSLKHGLVLRTYSKKSLIMASIFGSKSKSSMTMSIPSLDEPSINRPVPVKAISLTQDVPSKSDYRLIKLKNQVQRLMEARLAPKQHVQVNKITSSCEICSSPHNTQYRMENIEQVFIEYASSYTNEAGGKCRKRIPSNRHAVIDCRKAKVTVGEGITRSVLGVKGIKLGEEEAPYWTTLGKKESYRPRPSLDGMGAQTPYYARKESIDCYLPGEWEIARDAEINPFKDIMIRLIDPDGEEYTKTLQSIPTSRKLYERESPREIINLDHFYDMAFVRLRDPKLKTLGERGIECIFVGYADHSKAFRFYVIKLNESVSINSIIESMDDIFDENRFLSVPRPCQRSLINGTEDIGGSVVHVEVTKEVLTQQPKLDLRKRKRNRTPKNFGPEFQLNLIEGISDEMDVKTIFLNGELDEEVYMNQPQGFIMLGNENKVCKLIKSLYGLNKFDESGKGVIIFLYVDDMLIFGIDKFRVDMTNEFLSSELSMKDMGEADVILVSTLIDTSEKLMPNKGLAVSQLEYSRMIYCLMYAMTCTRSDIAFVLVIEGYTDASWIRNIEDNLSTIGWVFLLGGGIQLWSKPIVPVSICRDSAATLAKVYRKIYNGKSRHLGVRHSMIRELIMNGVVSVGN</sequence>
<evidence type="ECO:0000259" key="1">
    <source>
        <dbReference type="Pfam" id="PF07727"/>
    </source>
</evidence>
<reference evidence="3" key="2">
    <citation type="submission" date="2022-01" db="EMBL/GenBank/DDBJ databases">
        <authorList>
            <person name="Yamashiro T."/>
            <person name="Shiraishi A."/>
            <person name="Satake H."/>
            <person name="Nakayama K."/>
        </authorList>
    </citation>
    <scope>NUCLEOTIDE SEQUENCE</scope>
</reference>
<dbReference type="InterPro" id="IPR013103">
    <property type="entry name" value="RVT_2"/>
</dbReference>
<evidence type="ECO:0000259" key="2">
    <source>
        <dbReference type="Pfam" id="PF25597"/>
    </source>
</evidence>
<feature type="domain" description="Retroviral polymerase SH3-like" evidence="2">
    <location>
        <begin position="388"/>
        <end position="448"/>
    </location>
</feature>
<dbReference type="Proteomes" id="UP001151760">
    <property type="component" value="Unassembled WGS sequence"/>
</dbReference>
<gene>
    <name evidence="3" type="ORF">Tco_0891367</name>
</gene>
<comment type="caution">
    <text evidence="3">The sequence shown here is derived from an EMBL/GenBank/DDBJ whole genome shotgun (WGS) entry which is preliminary data.</text>
</comment>
<evidence type="ECO:0000313" key="3">
    <source>
        <dbReference type="EMBL" id="GJT21430.1"/>
    </source>
</evidence>
<keyword evidence="4" id="KW-1185">Reference proteome</keyword>
<accession>A0ABQ5C2Q9</accession>